<dbReference type="Proteomes" id="UP000050794">
    <property type="component" value="Unassembled WGS sequence"/>
</dbReference>
<evidence type="ECO:0000256" key="3">
    <source>
        <dbReference type="SAM" id="MobiDB-lite"/>
    </source>
</evidence>
<dbReference type="GO" id="GO:0008466">
    <property type="term" value="F:glycogenin glucosyltransferase activity"/>
    <property type="evidence" value="ECO:0007669"/>
    <property type="project" value="UniProtKB-EC"/>
</dbReference>
<gene>
    <name evidence="4" type="ORF">TCNE_LOCUS17961</name>
</gene>
<dbReference type="InterPro" id="IPR029044">
    <property type="entry name" value="Nucleotide-diphossugar_trans"/>
</dbReference>
<dbReference type="EMBL" id="UYWY01024981">
    <property type="protein sequence ID" value="VDM49282.1"/>
    <property type="molecule type" value="Genomic_DNA"/>
</dbReference>
<protein>
    <recommendedName>
        <fullName evidence="2">glycogenin glucosyltransferase</fullName>
        <ecNumber evidence="2">2.4.1.186</ecNumber>
    </recommendedName>
</protein>
<dbReference type="InterPro" id="IPR050587">
    <property type="entry name" value="GNT1/Glycosyltrans_8"/>
</dbReference>
<dbReference type="WBParaSite" id="TCNE_0001796501-mRNA-1">
    <property type="protein sequence ID" value="TCNE_0001796501-mRNA-1"/>
    <property type="gene ID" value="TCNE_0001796501"/>
</dbReference>
<feature type="region of interest" description="Disordered" evidence="3">
    <location>
        <begin position="291"/>
        <end position="326"/>
    </location>
</feature>
<keyword evidence="5" id="KW-1185">Reference proteome</keyword>
<reference evidence="6" key="1">
    <citation type="submission" date="2016-06" db="UniProtKB">
        <authorList>
            <consortium name="WormBaseParasite"/>
        </authorList>
    </citation>
    <scope>IDENTIFICATION</scope>
</reference>
<proteinExistence type="inferred from homology"/>
<evidence type="ECO:0000313" key="4">
    <source>
        <dbReference type="EMBL" id="VDM49282.1"/>
    </source>
</evidence>
<evidence type="ECO:0000256" key="2">
    <source>
        <dbReference type="ARBA" id="ARBA00038934"/>
    </source>
</evidence>
<organism evidence="5 6">
    <name type="scientific">Toxocara canis</name>
    <name type="common">Canine roundworm</name>
    <dbReference type="NCBI Taxonomy" id="6265"/>
    <lineage>
        <taxon>Eukaryota</taxon>
        <taxon>Metazoa</taxon>
        <taxon>Ecdysozoa</taxon>
        <taxon>Nematoda</taxon>
        <taxon>Chromadorea</taxon>
        <taxon>Rhabditida</taxon>
        <taxon>Spirurina</taxon>
        <taxon>Ascaridomorpha</taxon>
        <taxon>Ascaridoidea</taxon>
        <taxon>Toxocaridae</taxon>
        <taxon>Toxocara</taxon>
    </lineage>
</organism>
<feature type="compositionally biased region" description="Basic and acidic residues" evidence="3">
    <location>
        <begin position="232"/>
        <end position="259"/>
    </location>
</feature>
<accession>A0A183VB41</accession>
<dbReference type="SUPFAM" id="SSF53448">
    <property type="entry name" value="Nucleotide-diphospho-sugar transferases"/>
    <property type="match status" value="1"/>
</dbReference>
<name>A0A183VB41_TOXCA</name>
<sequence length="480" mass="53235">MVLQNSDELFERPEFSAAADIGWPDCFNSGVFVFVPSEYTYGEILRFALEHGSFDGGDQGLLNMFYSDWRDKPPQYRLPFIYNMTSGAIYTYAAAYKRFGAQVKIVHFLGVVKPWQESGGHHISEHLAYWWSLFSTRVAPNLPSSHVSSWSCSMPLCTLPSSSSRSVRDLEVGLSFSSSCPLVVEEVVHLGKHGLVDCVPNAPAASEAPSAVEAPDDATDVEVNADTAVQDVDEKPPEKAVSERNEGVSAVKDEDEKPPPENAVLESNEGNVFCVKDGDEKLQSEEVIVQGKDDEEVEQQQSSKESISEGRTPVARGSSLPPNITGRPNGSCMRVFRCIPPVYQTWTPLRFLPKHLANQMAAFSPVSTPRSLSLHYLSSLSFCFPRSAPRTATSFMRSPSSFFGWSFVRLISHEHFFISVRAFEFAKNLLLLKVPGAQTDEESGPTDEERMKAWEIGHPDYLGRDAFANIQKAIDEALHH</sequence>
<evidence type="ECO:0000256" key="1">
    <source>
        <dbReference type="ARBA" id="ARBA00038162"/>
    </source>
</evidence>
<reference evidence="4 5" key="2">
    <citation type="submission" date="2018-11" db="EMBL/GenBank/DDBJ databases">
        <authorList>
            <consortium name="Pathogen Informatics"/>
        </authorList>
    </citation>
    <scope>NUCLEOTIDE SEQUENCE [LARGE SCALE GENOMIC DNA]</scope>
</reference>
<comment type="similarity">
    <text evidence="1">Belongs to the glycosyltransferase 8 family. Glycogenin subfamily.</text>
</comment>
<dbReference type="Gene3D" id="3.90.550.10">
    <property type="entry name" value="Spore Coat Polysaccharide Biosynthesis Protein SpsA, Chain A"/>
    <property type="match status" value="1"/>
</dbReference>
<dbReference type="Pfam" id="PF01501">
    <property type="entry name" value="Glyco_transf_8"/>
    <property type="match status" value="1"/>
</dbReference>
<evidence type="ECO:0000313" key="5">
    <source>
        <dbReference type="Proteomes" id="UP000050794"/>
    </source>
</evidence>
<dbReference type="GO" id="GO:0005978">
    <property type="term" value="P:glycogen biosynthetic process"/>
    <property type="evidence" value="ECO:0007669"/>
    <property type="project" value="UniProtKB-ARBA"/>
</dbReference>
<dbReference type="AlphaFoldDB" id="A0A183VB41"/>
<evidence type="ECO:0000313" key="6">
    <source>
        <dbReference type="WBParaSite" id="TCNE_0001796501-mRNA-1"/>
    </source>
</evidence>
<dbReference type="EC" id="2.4.1.186" evidence="2"/>
<dbReference type="PANTHER" id="PTHR11183">
    <property type="entry name" value="GLYCOGENIN SUBFAMILY MEMBER"/>
    <property type="match status" value="1"/>
</dbReference>
<feature type="region of interest" description="Disordered" evidence="3">
    <location>
        <begin position="228"/>
        <end position="270"/>
    </location>
</feature>
<dbReference type="InterPro" id="IPR002495">
    <property type="entry name" value="Glyco_trans_8"/>
</dbReference>